<protein>
    <submittedName>
        <fullName evidence="1">Uncharacterized protein</fullName>
    </submittedName>
</protein>
<evidence type="ECO:0000313" key="1">
    <source>
        <dbReference type="EMBL" id="MED6210210.1"/>
    </source>
</evidence>
<dbReference type="Proteomes" id="UP001341840">
    <property type="component" value="Unassembled WGS sequence"/>
</dbReference>
<evidence type="ECO:0000313" key="2">
    <source>
        <dbReference type="Proteomes" id="UP001341840"/>
    </source>
</evidence>
<comment type="caution">
    <text evidence="1">The sequence shown here is derived from an EMBL/GenBank/DDBJ whole genome shotgun (WGS) entry which is preliminary data.</text>
</comment>
<reference evidence="1 2" key="1">
    <citation type="journal article" date="2023" name="Plants (Basel)">
        <title>Bridging the Gap: Combining Genomics and Transcriptomics Approaches to Understand Stylosanthes scabra, an Orphan Legume from the Brazilian Caatinga.</title>
        <authorList>
            <person name="Ferreira-Neto J.R.C."/>
            <person name="da Silva M.D."/>
            <person name="Binneck E."/>
            <person name="de Melo N.F."/>
            <person name="da Silva R.H."/>
            <person name="de Melo A.L.T.M."/>
            <person name="Pandolfi V."/>
            <person name="Bustamante F.O."/>
            <person name="Brasileiro-Vidal A.C."/>
            <person name="Benko-Iseppon A.M."/>
        </authorList>
    </citation>
    <scope>NUCLEOTIDE SEQUENCE [LARGE SCALE GENOMIC DNA]</scope>
    <source>
        <tissue evidence="1">Leaves</tissue>
    </source>
</reference>
<dbReference type="EMBL" id="JASCZI010242226">
    <property type="protein sequence ID" value="MED6210210.1"/>
    <property type="molecule type" value="Genomic_DNA"/>
</dbReference>
<proteinExistence type="predicted"/>
<sequence length="135" mass="15373">MMAMREAFLEVESPNAVNEHLMPPLGITAYVDSRHVHLPNYQSLKLRNPHVADPMVHIIFVIHVLQKEKYCIHLDRALTGGENYEVVAIRDDDKGIGGGADWKWGKWQVKRGRRVRGVCGREFGEWSKMVVVVIG</sequence>
<organism evidence="1 2">
    <name type="scientific">Stylosanthes scabra</name>
    <dbReference type="NCBI Taxonomy" id="79078"/>
    <lineage>
        <taxon>Eukaryota</taxon>
        <taxon>Viridiplantae</taxon>
        <taxon>Streptophyta</taxon>
        <taxon>Embryophyta</taxon>
        <taxon>Tracheophyta</taxon>
        <taxon>Spermatophyta</taxon>
        <taxon>Magnoliopsida</taxon>
        <taxon>eudicotyledons</taxon>
        <taxon>Gunneridae</taxon>
        <taxon>Pentapetalae</taxon>
        <taxon>rosids</taxon>
        <taxon>fabids</taxon>
        <taxon>Fabales</taxon>
        <taxon>Fabaceae</taxon>
        <taxon>Papilionoideae</taxon>
        <taxon>50 kb inversion clade</taxon>
        <taxon>dalbergioids sensu lato</taxon>
        <taxon>Dalbergieae</taxon>
        <taxon>Pterocarpus clade</taxon>
        <taxon>Stylosanthes</taxon>
    </lineage>
</organism>
<name>A0ABU6YJW0_9FABA</name>
<accession>A0ABU6YJW0</accession>
<gene>
    <name evidence="1" type="ORF">PIB30_062037</name>
</gene>
<keyword evidence="2" id="KW-1185">Reference proteome</keyword>